<dbReference type="InterPro" id="IPR003960">
    <property type="entry name" value="ATPase_AAA_CS"/>
</dbReference>
<dbReference type="InterPro" id="IPR000642">
    <property type="entry name" value="Peptidase_M41"/>
</dbReference>
<evidence type="ECO:0000259" key="2">
    <source>
        <dbReference type="SMART" id="SM00382"/>
    </source>
</evidence>
<dbReference type="SUPFAM" id="SSF52540">
    <property type="entry name" value="P-loop containing nucleoside triphosphate hydrolases"/>
    <property type="match status" value="1"/>
</dbReference>
<comment type="similarity">
    <text evidence="1">Belongs to the AAA ATPase family.</text>
</comment>
<dbReference type="EMBL" id="FNBZ01000004">
    <property type="protein sequence ID" value="SDG45379.1"/>
    <property type="molecule type" value="Genomic_DNA"/>
</dbReference>
<dbReference type="Pfam" id="PF00004">
    <property type="entry name" value="AAA"/>
    <property type="match status" value="1"/>
</dbReference>
<evidence type="ECO:0000313" key="3">
    <source>
        <dbReference type="EMBL" id="SDG45379.1"/>
    </source>
</evidence>
<dbReference type="Gene3D" id="3.40.50.300">
    <property type="entry name" value="P-loop containing nucleotide triphosphate hydrolases"/>
    <property type="match status" value="1"/>
</dbReference>
<dbReference type="PANTHER" id="PTHR23076:SF97">
    <property type="entry name" value="ATP-DEPENDENT ZINC METALLOPROTEASE YME1L1"/>
    <property type="match status" value="1"/>
</dbReference>
<dbReference type="InterPro" id="IPR003959">
    <property type="entry name" value="ATPase_AAA_core"/>
</dbReference>
<gene>
    <name evidence="3" type="ORF">SAMN05421844_10462</name>
</gene>
<evidence type="ECO:0000256" key="1">
    <source>
        <dbReference type="RuleBase" id="RU003651"/>
    </source>
</evidence>
<proteinExistence type="inferred from homology"/>
<dbReference type="Proteomes" id="UP000199468">
    <property type="component" value="Unassembled WGS sequence"/>
</dbReference>
<dbReference type="PANTHER" id="PTHR23076">
    <property type="entry name" value="METALLOPROTEASE M41 FTSH"/>
    <property type="match status" value="1"/>
</dbReference>
<comment type="caution">
    <text evidence="3">The sequence shown here is derived from an EMBL/GenBank/DDBJ whole genome shotgun (WGS) entry which is preliminary data.</text>
</comment>
<evidence type="ECO:0000313" key="4">
    <source>
        <dbReference type="Proteomes" id="UP000199468"/>
    </source>
</evidence>
<dbReference type="Gene3D" id="1.20.58.760">
    <property type="entry name" value="Peptidase M41"/>
    <property type="match status" value="1"/>
</dbReference>
<feature type="domain" description="AAA+ ATPase" evidence="2">
    <location>
        <begin position="258"/>
        <end position="397"/>
    </location>
</feature>
<organism evidence="3 4">
    <name type="scientific">Bosea robiniae</name>
    <dbReference type="NCBI Taxonomy" id="1036780"/>
    <lineage>
        <taxon>Bacteria</taxon>
        <taxon>Pseudomonadati</taxon>
        <taxon>Pseudomonadota</taxon>
        <taxon>Alphaproteobacteria</taxon>
        <taxon>Hyphomicrobiales</taxon>
        <taxon>Boseaceae</taxon>
        <taxon>Bosea</taxon>
    </lineage>
</organism>
<protein>
    <submittedName>
        <fullName evidence="3">Peptidase family M41</fullName>
    </submittedName>
</protein>
<dbReference type="SUPFAM" id="SSF140990">
    <property type="entry name" value="FtsH protease domain-like"/>
    <property type="match status" value="1"/>
</dbReference>
<sequence length="637" mass="68483">MSESELPELYLDDDDEPMEETAVVPRPQGLRERYLIGSLPPAARLPRLMIWGACSPKLRREIDIRKTMIAVIETPSPSWSDCLLEAAKVLFRGAVLVSADKALKDKEYTVSDLDLRLAMQSGQSLVILSSKGVAQISPAVRASVDHHVQIPPPTPAQITATIRATFGNKSVSGVPARVGHHAPAAAILAAIRPGENAARAVARLVELNRWFGQVTASGIPAGPALEELQGYGDAKIWGLELAADIAAYRAGELKWSAISSAAVLYGPPGSGKTYFASALARSCDMHLVATNLGAMFNATEGYLHNIVRQISDAFAESRRKAPSLLFIDELDSIPDRTSLDRRHRDYWTTIVNHLLKLIDNEREGVVVLGATNLIDRIDSAILRAGRLERHFEIGRPGEADLIGMFRLHLGDDLPDADLQALARFAFGSTAAEVELAVRTARGTARREDRELALADLLAQFDRGDVSPGLLWRVCVHEAGHALAASAFGRRVELVSALKTGPAGARAVYAGLEDGATREDLENDVAISLAGLVAEKLILGSASTGSHADLAVATRMMAALHGSFGLGASLARRIEPGHAEQLLGERPFRELIEAELQTIEGRCTELLSARVSQLRAVAEALRSKRVLGATEFAELVAS</sequence>
<accession>A0ABY0NZ77</accession>
<dbReference type="InterPro" id="IPR003593">
    <property type="entry name" value="AAA+_ATPase"/>
</dbReference>
<keyword evidence="1" id="KW-0067">ATP-binding</keyword>
<dbReference type="InterPro" id="IPR037219">
    <property type="entry name" value="Peptidase_M41-like"/>
</dbReference>
<dbReference type="Gene3D" id="1.10.8.60">
    <property type="match status" value="1"/>
</dbReference>
<dbReference type="InterPro" id="IPR027417">
    <property type="entry name" value="P-loop_NTPase"/>
</dbReference>
<keyword evidence="4" id="KW-1185">Reference proteome</keyword>
<keyword evidence="1" id="KW-0547">Nucleotide-binding</keyword>
<reference evidence="3 4" key="1">
    <citation type="submission" date="2016-10" db="EMBL/GenBank/DDBJ databases">
        <authorList>
            <person name="Varghese N."/>
            <person name="Submissions S."/>
        </authorList>
    </citation>
    <scope>NUCLEOTIDE SEQUENCE [LARGE SCALE GENOMIC DNA]</scope>
    <source>
        <strain evidence="3 4">DSM 26672</strain>
    </source>
</reference>
<dbReference type="SMART" id="SM00382">
    <property type="entry name" value="AAA"/>
    <property type="match status" value="1"/>
</dbReference>
<dbReference type="CDD" id="cd19481">
    <property type="entry name" value="RecA-like_protease"/>
    <property type="match status" value="1"/>
</dbReference>
<dbReference type="Pfam" id="PF01434">
    <property type="entry name" value="Peptidase_M41"/>
    <property type="match status" value="1"/>
</dbReference>
<dbReference type="PROSITE" id="PS00674">
    <property type="entry name" value="AAA"/>
    <property type="match status" value="1"/>
</dbReference>
<dbReference type="RefSeq" id="WP_170843385.1">
    <property type="nucleotide sequence ID" value="NZ_FNBZ01000004.1"/>
</dbReference>
<name>A0ABY0NZ77_9HYPH</name>